<accession>A0A179I6Y6</accession>
<reference evidence="3 4" key="1">
    <citation type="submission" date="2016-03" db="EMBL/GenBank/DDBJ databases">
        <title>Fine-scale spatial genetic structure of a fungal parasite of coffee scale insects.</title>
        <authorList>
            <person name="Jackson D."/>
            <person name="Zemenick K.A."/>
            <person name="Malloure B."/>
            <person name="Quandt C.A."/>
            <person name="James T.Y."/>
        </authorList>
    </citation>
    <scope>NUCLEOTIDE SEQUENCE [LARGE SCALE GENOMIC DNA]</scope>
    <source>
        <strain evidence="3 4">UM487</strain>
    </source>
</reference>
<keyword evidence="4" id="KW-1185">Reference proteome</keyword>
<proteinExistence type="predicted"/>
<dbReference type="PANTHER" id="PTHR38795:SF1">
    <property type="entry name" value="DUF6604 DOMAIN-CONTAINING PROTEIN"/>
    <property type="match status" value="1"/>
</dbReference>
<dbReference type="OMA" id="INIARFM"/>
<sequence>MLASSLNGIYQQYKADTDVVAQWLEVTAKAHGYQSDNSSPASSNAATTGRLKGKARKQAKAAASGESSSAATTGPKAAHIIKIKDFEPMALHLASCSGIVIPSYFSRALDRVISVRKSFADRLASDGVDVSAKSNKSHSFFVEVLEKVKQALQPLLGTMRVYHTSAKFEKQPDAIPPPPTQTKHVAEQATSSMDLIFAVTALLDDYAHLRAEIHNLWTEHAAGRLDLAAVSVATNTALELAHSMEDDVVPLLEDANDPYNLDAYDIANVCYLNTLILVHSYAAGPVSCIDTIREYKWYDETRNGLAQSNRQKWTQDMTAVLELMPDLSFLISKFHDLSVVDELTRGLAYQLHRRSGTPLWLAFSVQVYLDILHNFGQICDGLGTMRAESRRIQYSMLDVPVVARQDVLRAAGLWDDDPIWAARRIIATTGVMPRVRYSPFTILRRNPMYCGLLIQNMRVTLQNTGLSYAAKPGALVSVVQLYHALRHEGLLANDCVWEDLQKLWTLQRDAAFFVVEMPKIGEAYFMNFSLSIYTQDQTLPPWSLDAVQEALSTGFAQRYADSRSQLRTEFKAKVDKAQALYAMLPPARLVREGAIPILHETLDLCFNLSTMHNEAWQFLERFHTAPSEQFSDVTCPMVYRGAQLLPFLPGLCFTVAAGQSLDRAQRMPASDAFLHSARRGDADISGQGPRQTDAERGGQRRQAARGAVAEARISP</sequence>
<feature type="domain" description="DUF6604" evidence="2">
    <location>
        <begin position="11"/>
        <end position="156"/>
    </location>
</feature>
<feature type="compositionally biased region" description="Low complexity" evidence="1">
    <location>
        <begin position="60"/>
        <end position="71"/>
    </location>
</feature>
<dbReference type="AlphaFoldDB" id="A0A179I6Y6"/>
<dbReference type="InterPro" id="IPR046539">
    <property type="entry name" value="DUF6604"/>
</dbReference>
<dbReference type="EMBL" id="LUKN01003380">
    <property type="protein sequence ID" value="OAQ97508.1"/>
    <property type="molecule type" value="Genomic_DNA"/>
</dbReference>
<dbReference type="OrthoDB" id="4870363at2759"/>
<evidence type="ECO:0000313" key="4">
    <source>
        <dbReference type="Proteomes" id="UP000243081"/>
    </source>
</evidence>
<dbReference type="PANTHER" id="PTHR38795">
    <property type="entry name" value="DUF6604 DOMAIN-CONTAINING PROTEIN"/>
    <property type="match status" value="1"/>
</dbReference>
<evidence type="ECO:0000313" key="3">
    <source>
        <dbReference type="EMBL" id="OAQ97508.1"/>
    </source>
</evidence>
<protein>
    <recommendedName>
        <fullName evidence="2">DUF6604 domain-containing protein</fullName>
    </recommendedName>
</protein>
<comment type="caution">
    <text evidence="3">The sequence shown here is derived from an EMBL/GenBank/DDBJ whole genome shotgun (WGS) entry which is preliminary data.</text>
</comment>
<feature type="compositionally biased region" description="Low complexity" evidence="1">
    <location>
        <begin position="700"/>
        <end position="715"/>
    </location>
</feature>
<feature type="region of interest" description="Disordered" evidence="1">
    <location>
        <begin position="677"/>
        <end position="715"/>
    </location>
</feature>
<feature type="compositionally biased region" description="Low complexity" evidence="1">
    <location>
        <begin position="35"/>
        <end position="46"/>
    </location>
</feature>
<gene>
    <name evidence="3" type="ORF">LLEC1_00826</name>
</gene>
<dbReference type="Proteomes" id="UP000243081">
    <property type="component" value="Unassembled WGS sequence"/>
</dbReference>
<name>A0A179I6Y6_CORDF</name>
<feature type="domain" description="DUF6604" evidence="2">
    <location>
        <begin position="160"/>
        <end position="250"/>
    </location>
</feature>
<organism evidence="3 4">
    <name type="scientific">Cordyceps confragosa</name>
    <name type="common">Lecanicillium lecanii</name>
    <dbReference type="NCBI Taxonomy" id="2714763"/>
    <lineage>
        <taxon>Eukaryota</taxon>
        <taxon>Fungi</taxon>
        <taxon>Dikarya</taxon>
        <taxon>Ascomycota</taxon>
        <taxon>Pezizomycotina</taxon>
        <taxon>Sordariomycetes</taxon>
        <taxon>Hypocreomycetidae</taxon>
        <taxon>Hypocreales</taxon>
        <taxon>Cordycipitaceae</taxon>
        <taxon>Akanthomyces</taxon>
    </lineage>
</organism>
<evidence type="ECO:0000256" key="1">
    <source>
        <dbReference type="SAM" id="MobiDB-lite"/>
    </source>
</evidence>
<feature type="region of interest" description="Disordered" evidence="1">
    <location>
        <begin position="33"/>
        <end position="72"/>
    </location>
</feature>
<evidence type="ECO:0000259" key="2">
    <source>
        <dbReference type="Pfam" id="PF20253"/>
    </source>
</evidence>
<feature type="non-terminal residue" evidence="3">
    <location>
        <position position="715"/>
    </location>
</feature>
<dbReference type="Pfam" id="PF20253">
    <property type="entry name" value="DUF6604"/>
    <property type="match status" value="2"/>
</dbReference>